<feature type="chain" id="PRO_5016562331" description="Lipocalin-like domain-containing protein" evidence="1">
    <location>
        <begin position="21"/>
        <end position="232"/>
    </location>
</feature>
<organism evidence="2 3">
    <name type="scientific">Rhizopus stolonifer</name>
    <name type="common">Rhizopus nigricans</name>
    <dbReference type="NCBI Taxonomy" id="4846"/>
    <lineage>
        <taxon>Eukaryota</taxon>
        <taxon>Fungi</taxon>
        <taxon>Fungi incertae sedis</taxon>
        <taxon>Mucoromycota</taxon>
        <taxon>Mucoromycotina</taxon>
        <taxon>Mucoromycetes</taxon>
        <taxon>Mucorales</taxon>
        <taxon>Mucorineae</taxon>
        <taxon>Rhizopodaceae</taxon>
        <taxon>Rhizopus</taxon>
    </lineage>
</organism>
<keyword evidence="1" id="KW-0732">Signal</keyword>
<accession>A0A367KQ37</accession>
<feature type="signal peptide" evidence="1">
    <location>
        <begin position="1"/>
        <end position="20"/>
    </location>
</feature>
<comment type="caution">
    <text evidence="2">The sequence shown here is derived from an EMBL/GenBank/DDBJ whole genome shotgun (WGS) entry which is preliminary data.</text>
</comment>
<gene>
    <name evidence="2" type="ORF">CU098_012811</name>
</gene>
<name>A0A367KQ37_RHIST</name>
<proteinExistence type="predicted"/>
<evidence type="ECO:0000313" key="2">
    <source>
        <dbReference type="EMBL" id="RCI04299.1"/>
    </source>
</evidence>
<keyword evidence="3" id="KW-1185">Reference proteome</keyword>
<dbReference type="EMBL" id="PJQM01000724">
    <property type="protein sequence ID" value="RCI04299.1"/>
    <property type="molecule type" value="Genomic_DNA"/>
</dbReference>
<evidence type="ECO:0000256" key="1">
    <source>
        <dbReference type="SAM" id="SignalP"/>
    </source>
</evidence>
<dbReference type="AlphaFoldDB" id="A0A367KQ37"/>
<evidence type="ECO:0008006" key="4">
    <source>
        <dbReference type="Google" id="ProtNLM"/>
    </source>
</evidence>
<sequence length="232" mass="24696">MKFSIKKLTATLFTIATVSGAALHERQNTESQYPASTDIGTLNGTWYLTGLTSNVWDAYESISRTLGISANCIKLNLSSSSNSTLEAIGSAHLNRTNTGTGLEASAAGVFYLQPPSDGLAQGDLTWTAYVSQVFVNSAQWQNFVSNGQSNVADNGTSQAVPGSQPSQVTINTHLIHNDTLFVWGSQANTTEIYGAIVSKTSTVSQDTFNQTLSSLPTEVNNTTLLLLKDSCT</sequence>
<protein>
    <recommendedName>
        <fullName evidence="4">Lipocalin-like domain-containing protein</fullName>
    </recommendedName>
</protein>
<evidence type="ECO:0000313" key="3">
    <source>
        <dbReference type="Proteomes" id="UP000253551"/>
    </source>
</evidence>
<dbReference type="OrthoDB" id="2237055at2759"/>
<reference evidence="2 3" key="1">
    <citation type="journal article" date="2018" name="G3 (Bethesda)">
        <title>Phylogenetic and Phylogenomic Definition of Rhizopus Species.</title>
        <authorList>
            <person name="Gryganskyi A.P."/>
            <person name="Golan J."/>
            <person name="Dolatabadi S."/>
            <person name="Mondo S."/>
            <person name="Robb S."/>
            <person name="Idnurm A."/>
            <person name="Muszewska A."/>
            <person name="Steczkiewicz K."/>
            <person name="Masonjones S."/>
            <person name="Liao H.L."/>
            <person name="Gajdeczka M.T."/>
            <person name="Anike F."/>
            <person name="Vuek A."/>
            <person name="Anishchenko I.M."/>
            <person name="Voigt K."/>
            <person name="de Hoog G.S."/>
            <person name="Smith M.E."/>
            <person name="Heitman J."/>
            <person name="Vilgalys R."/>
            <person name="Stajich J.E."/>
        </authorList>
    </citation>
    <scope>NUCLEOTIDE SEQUENCE [LARGE SCALE GENOMIC DNA]</scope>
    <source>
        <strain evidence="2 3">LSU 92-RS-03</strain>
    </source>
</reference>
<dbReference type="Proteomes" id="UP000253551">
    <property type="component" value="Unassembled WGS sequence"/>
</dbReference>